<protein>
    <submittedName>
        <fullName evidence="1">Uncharacterized protein</fullName>
    </submittedName>
</protein>
<comment type="caution">
    <text evidence="1">The sequence shown here is derived from an EMBL/GenBank/DDBJ whole genome shotgun (WGS) entry which is preliminary data.</text>
</comment>
<dbReference type="AlphaFoldDB" id="A0AAD4FDZ2"/>
<sequence length="238" mass="27059">MRHCESGPTGLMRTLDAIAQDDQLNLRRYSTCKRLLASVIIREDGNMGMVTFAGTIPASNVQHIFASPKKGKLGMMDDRTRNSRLLDLPPAIYHTIVTYEVQPEIKLYTESHATASLPWSSSVFCVNHRMRSDALDVARFIYVLNSKGLRPDFNGFCVKSLRLPMPDFECGAWKWMHDGFNANIMDWAKSFELLLCIIVRPNFRNLDDVRINIELLRVMSQSPHSFRVTVRLHSSIGG</sequence>
<name>A0AAD4FDZ2_9PLEO</name>
<accession>A0AAD4FDZ2</accession>
<dbReference type="EMBL" id="JAANER010000006">
    <property type="protein sequence ID" value="KAG9188087.1"/>
    <property type="molecule type" value="Genomic_DNA"/>
</dbReference>
<proteinExistence type="predicted"/>
<evidence type="ECO:0000313" key="1">
    <source>
        <dbReference type="EMBL" id="KAG9188087.1"/>
    </source>
</evidence>
<keyword evidence="2" id="KW-1185">Reference proteome</keyword>
<evidence type="ECO:0000313" key="2">
    <source>
        <dbReference type="Proteomes" id="UP001199106"/>
    </source>
</evidence>
<organism evidence="1 2">
    <name type="scientific">Alternaria panax</name>
    <dbReference type="NCBI Taxonomy" id="48097"/>
    <lineage>
        <taxon>Eukaryota</taxon>
        <taxon>Fungi</taxon>
        <taxon>Dikarya</taxon>
        <taxon>Ascomycota</taxon>
        <taxon>Pezizomycotina</taxon>
        <taxon>Dothideomycetes</taxon>
        <taxon>Pleosporomycetidae</taxon>
        <taxon>Pleosporales</taxon>
        <taxon>Pleosporineae</taxon>
        <taxon>Pleosporaceae</taxon>
        <taxon>Alternaria</taxon>
        <taxon>Alternaria sect. Panax</taxon>
    </lineage>
</organism>
<dbReference type="Proteomes" id="UP001199106">
    <property type="component" value="Unassembled WGS sequence"/>
</dbReference>
<reference evidence="1" key="1">
    <citation type="submission" date="2021-07" db="EMBL/GenBank/DDBJ databases">
        <title>Genome Resource of American Ginseng Black Spot Pathogen Alternaria panax.</title>
        <authorList>
            <person name="Qiu C."/>
            <person name="Wang W."/>
            <person name="Liu Z."/>
        </authorList>
    </citation>
    <scope>NUCLEOTIDE SEQUENCE</scope>
    <source>
        <strain evidence="1">BNCC115425</strain>
    </source>
</reference>
<gene>
    <name evidence="1" type="ORF">G6011_02010</name>
</gene>